<evidence type="ECO:0000313" key="3">
    <source>
        <dbReference type="EMBL" id="GLC29469.1"/>
    </source>
</evidence>
<dbReference type="Proteomes" id="UP001208567">
    <property type="component" value="Unassembled WGS sequence"/>
</dbReference>
<accession>A0ABQ5N2U2</accession>
<dbReference type="InterPro" id="IPR008302">
    <property type="entry name" value="NamZ"/>
</dbReference>
<dbReference type="InterPro" id="IPR048503">
    <property type="entry name" value="NamZ_C"/>
</dbReference>
<protein>
    <recommendedName>
        <fullName evidence="5">DUF1343 domain-containing protein</fullName>
    </recommendedName>
</protein>
<evidence type="ECO:0000259" key="2">
    <source>
        <dbReference type="Pfam" id="PF20732"/>
    </source>
</evidence>
<evidence type="ECO:0008006" key="5">
    <source>
        <dbReference type="Google" id="ProtNLM"/>
    </source>
</evidence>
<dbReference type="Pfam" id="PF20732">
    <property type="entry name" value="NamZ_C"/>
    <property type="match status" value="1"/>
</dbReference>
<feature type="domain" description="Peptidoglycan beta-N-acetylmuramidase NamZ N-terminal" evidence="1">
    <location>
        <begin position="26"/>
        <end position="224"/>
    </location>
</feature>
<evidence type="ECO:0000313" key="4">
    <source>
        <dbReference type="Proteomes" id="UP001208567"/>
    </source>
</evidence>
<dbReference type="PIRSF" id="PIRSF016719">
    <property type="entry name" value="UCP016719"/>
    <property type="match status" value="1"/>
</dbReference>
<name>A0ABQ5N2U2_9CLOT</name>
<evidence type="ECO:0000259" key="1">
    <source>
        <dbReference type="Pfam" id="PF07075"/>
    </source>
</evidence>
<organism evidence="3 4">
    <name type="scientific">Clostridium omnivorum</name>
    <dbReference type="NCBI Taxonomy" id="1604902"/>
    <lineage>
        <taxon>Bacteria</taxon>
        <taxon>Bacillati</taxon>
        <taxon>Bacillota</taxon>
        <taxon>Clostridia</taxon>
        <taxon>Eubacteriales</taxon>
        <taxon>Clostridiaceae</taxon>
        <taxon>Clostridium</taxon>
    </lineage>
</organism>
<feature type="domain" description="Peptidoglycan beta-N-acetylmuramidase NamZ C-terminal" evidence="2">
    <location>
        <begin position="229"/>
        <end position="383"/>
    </location>
</feature>
<dbReference type="Gene3D" id="3.40.50.12170">
    <property type="entry name" value="Uncharacterised protein PF07075, DUF1343"/>
    <property type="match status" value="1"/>
</dbReference>
<reference evidence="3 4" key="1">
    <citation type="journal article" date="2024" name="Int. J. Syst. Evol. Microbiol.">
        <title>Clostridium omnivorum sp. nov., isolated from anoxic soil under the treatment of reductive soil disinfestation.</title>
        <authorList>
            <person name="Ueki A."/>
            <person name="Tonouchi A."/>
            <person name="Kaku N."/>
            <person name="Honma S."/>
            <person name="Ueki K."/>
        </authorList>
    </citation>
    <scope>NUCLEOTIDE SEQUENCE [LARGE SCALE GENOMIC DNA]</scope>
    <source>
        <strain evidence="3 4">E14</strain>
    </source>
</reference>
<dbReference type="EMBL" id="BRXR01000001">
    <property type="protein sequence ID" value="GLC29469.1"/>
    <property type="molecule type" value="Genomic_DNA"/>
</dbReference>
<dbReference type="RefSeq" id="WP_264848762.1">
    <property type="nucleotide sequence ID" value="NZ_BRXR01000001.1"/>
</dbReference>
<dbReference type="Pfam" id="PF07075">
    <property type="entry name" value="NamZ_N"/>
    <property type="match status" value="1"/>
</dbReference>
<keyword evidence="4" id="KW-1185">Reference proteome</keyword>
<dbReference type="PANTHER" id="PTHR42915">
    <property type="entry name" value="HYPOTHETICAL 460 KDA PROTEIN IN FEUA-SIGW INTERGENIC REGION [PRECURSOR]"/>
    <property type="match status" value="1"/>
</dbReference>
<gene>
    <name evidence="3" type="ORF">bsdE14_08790</name>
</gene>
<sequence>MEKLIVKNGIDVIEKYSHLFKGKRLGLVSCPTGVNKSLRSTIDILNENFNLTALYSPEHGIRGNLQAGASVDTYIDEATGITVFSLYGKNKKPSPEILKDIDVLVLDLQDVGSRYYTFLYTMAYCMESCAENHKSFVVLDRPNVIGGKCVEGNILDVEFKSFVGMYPIPSRYGLTIGELAIFMNKEFNINCDLEVVKLEGWNREAYYDDTDLLWVNPSPNIPTVNTAVLYNGTCLFEGTNISEGRGTTRPFETIGAPWLDAYKLSDIMNSKGLEGVLFRPMYFEPTFSKHKGELCRGVQIHITDKKKVKAIEVGIHLLYEVVDMDREKFQWLPPFKEGSHHFIDFLSGSDEVRNRKYEAEGFIEKWRKESEEFKKLKENYHIY</sequence>
<dbReference type="Gene3D" id="3.90.1150.140">
    <property type="match status" value="1"/>
</dbReference>
<proteinExistence type="predicted"/>
<comment type="caution">
    <text evidence="3">The sequence shown here is derived from an EMBL/GenBank/DDBJ whole genome shotgun (WGS) entry which is preliminary data.</text>
</comment>
<dbReference type="InterPro" id="IPR048502">
    <property type="entry name" value="NamZ_N"/>
</dbReference>
<dbReference type="PANTHER" id="PTHR42915:SF1">
    <property type="entry name" value="PEPTIDOGLYCAN BETA-N-ACETYLMURAMIDASE NAMZ"/>
    <property type="match status" value="1"/>
</dbReference>